<evidence type="ECO:0000259" key="2">
    <source>
        <dbReference type="Pfam" id="PF02517"/>
    </source>
</evidence>
<dbReference type="AlphaFoldDB" id="A0A849L651"/>
<keyword evidence="4" id="KW-1185">Reference proteome</keyword>
<dbReference type="Pfam" id="PF02517">
    <property type="entry name" value="Rce1-like"/>
    <property type="match status" value="1"/>
</dbReference>
<dbReference type="GO" id="GO:0008237">
    <property type="term" value="F:metallopeptidase activity"/>
    <property type="evidence" value="ECO:0007669"/>
    <property type="project" value="UniProtKB-KW"/>
</dbReference>
<protein>
    <submittedName>
        <fullName evidence="3">CPBP family intramembrane metalloprotease</fullName>
    </submittedName>
</protein>
<keyword evidence="3" id="KW-0378">Hydrolase</keyword>
<feature type="transmembrane region" description="Helical" evidence="1">
    <location>
        <begin position="43"/>
        <end position="59"/>
    </location>
</feature>
<gene>
    <name evidence="3" type="ORF">HMH01_14360</name>
</gene>
<dbReference type="Proteomes" id="UP000572377">
    <property type="component" value="Unassembled WGS sequence"/>
</dbReference>
<dbReference type="InterPro" id="IPR003675">
    <property type="entry name" value="Rce1/LyrA-like_dom"/>
</dbReference>
<dbReference type="RefSeq" id="WP_171326450.1">
    <property type="nucleotide sequence ID" value="NZ_JABFBC010000002.1"/>
</dbReference>
<dbReference type="EMBL" id="JABFBC010000002">
    <property type="protein sequence ID" value="NNU81620.1"/>
    <property type="molecule type" value="Genomic_DNA"/>
</dbReference>
<feature type="transmembrane region" description="Helical" evidence="1">
    <location>
        <begin position="79"/>
        <end position="101"/>
    </location>
</feature>
<feature type="transmembrane region" description="Helical" evidence="1">
    <location>
        <begin position="144"/>
        <end position="164"/>
    </location>
</feature>
<feature type="transmembrane region" description="Helical" evidence="1">
    <location>
        <begin position="113"/>
        <end position="132"/>
    </location>
</feature>
<keyword evidence="1" id="KW-1133">Transmembrane helix</keyword>
<comment type="caution">
    <text evidence="3">The sequence shown here is derived from an EMBL/GenBank/DDBJ whole genome shotgun (WGS) entry which is preliminary data.</text>
</comment>
<feature type="domain" description="CAAX prenyl protease 2/Lysostaphin resistance protein A-like" evidence="2">
    <location>
        <begin position="114"/>
        <end position="201"/>
    </location>
</feature>
<evidence type="ECO:0000313" key="4">
    <source>
        <dbReference type="Proteomes" id="UP000572377"/>
    </source>
</evidence>
<organism evidence="3 4">
    <name type="scientific">Halovulum dunhuangense</name>
    <dbReference type="NCBI Taxonomy" id="1505036"/>
    <lineage>
        <taxon>Bacteria</taxon>
        <taxon>Pseudomonadati</taxon>
        <taxon>Pseudomonadota</taxon>
        <taxon>Alphaproteobacteria</taxon>
        <taxon>Rhodobacterales</taxon>
        <taxon>Paracoccaceae</taxon>
        <taxon>Halovulum</taxon>
    </lineage>
</organism>
<accession>A0A849L651</accession>
<keyword evidence="3" id="KW-0645">Protease</keyword>
<evidence type="ECO:0000313" key="3">
    <source>
        <dbReference type="EMBL" id="NNU81620.1"/>
    </source>
</evidence>
<proteinExistence type="predicted"/>
<feature type="transmembrane region" description="Helical" evidence="1">
    <location>
        <begin position="170"/>
        <end position="188"/>
    </location>
</feature>
<reference evidence="3 4" key="1">
    <citation type="submission" date="2020-05" db="EMBL/GenBank/DDBJ databases">
        <title>Gimesia benthica sp. nov., a novel planctomycete isolated from a deep-sea water sample of the Northwest Indian Ocean.</title>
        <authorList>
            <person name="Wang J."/>
            <person name="Ruan C."/>
            <person name="Song L."/>
            <person name="Zhu Y."/>
            <person name="Li A."/>
            <person name="Zheng X."/>
            <person name="Wang L."/>
            <person name="Lu Z."/>
            <person name="Huang Y."/>
            <person name="Du W."/>
            <person name="Zhou Y."/>
            <person name="Huang L."/>
            <person name="Dai X."/>
        </authorList>
    </citation>
    <scope>NUCLEOTIDE SEQUENCE [LARGE SCALE GENOMIC DNA]</scope>
    <source>
        <strain evidence="3 4">YYQ-30</strain>
    </source>
</reference>
<dbReference type="GO" id="GO:0004175">
    <property type="term" value="F:endopeptidase activity"/>
    <property type="evidence" value="ECO:0007669"/>
    <property type="project" value="UniProtKB-ARBA"/>
</dbReference>
<feature type="transmembrane region" description="Helical" evidence="1">
    <location>
        <begin position="195"/>
        <end position="216"/>
    </location>
</feature>
<evidence type="ECO:0000256" key="1">
    <source>
        <dbReference type="SAM" id="Phobius"/>
    </source>
</evidence>
<keyword evidence="3" id="KW-0482">Metalloprotease</keyword>
<keyword evidence="1" id="KW-0472">Membrane</keyword>
<feature type="transmembrane region" description="Helical" evidence="1">
    <location>
        <begin position="20"/>
        <end position="37"/>
    </location>
</feature>
<name>A0A849L651_9RHOB</name>
<dbReference type="GO" id="GO:0006508">
    <property type="term" value="P:proteolysis"/>
    <property type="evidence" value="ECO:0007669"/>
    <property type="project" value="UniProtKB-KW"/>
</dbReference>
<keyword evidence="1" id="KW-0812">Transmembrane</keyword>
<sequence length="221" mass="24209">MTDTIRPADPRRRHVLHARLWVEFLALFVGIPLALAYVLPPDAMFTLLFALTAVGVILLHRTPGFSWRELVSGPIPWRFVLGFSVLTAVIAGTATWVLFPGNLLAMPRHNTDLWLAILALYPVFSALPQEILFRPLFFRRYGGLFPSMPVALAVNTFVFALAHLMYGHPLVLAMTASGGLAFAWAYAVKGSFPAALLLHALAGQIVFTSGLGVLFYHGAVN</sequence>
<dbReference type="GO" id="GO:0080120">
    <property type="term" value="P:CAAX-box protein maturation"/>
    <property type="evidence" value="ECO:0007669"/>
    <property type="project" value="UniProtKB-ARBA"/>
</dbReference>